<feature type="transmembrane region" description="Helical" evidence="1">
    <location>
        <begin position="46"/>
        <end position="68"/>
    </location>
</feature>
<keyword evidence="1" id="KW-0472">Membrane</keyword>
<dbReference type="Proteomes" id="UP000756921">
    <property type="component" value="Unassembled WGS sequence"/>
</dbReference>
<organism evidence="2 3">
    <name type="scientific">Paraphaeosphaeria minitans</name>
    <dbReference type="NCBI Taxonomy" id="565426"/>
    <lineage>
        <taxon>Eukaryota</taxon>
        <taxon>Fungi</taxon>
        <taxon>Dikarya</taxon>
        <taxon>Ascomycota</taxon>
        <taxon>Pezizomycotina</taxon>
        <taxon>Dothideomycetes</taxon>
        <taxon>Pleosporomycetidae</taxon>
        <taxon>Pleosporales</taxon>
        <taxon>Massarineae</taxon>
        <taxon>Didymosphaeriaceae</taxon>
        <taxon>Paraphaeosphaeria</taxon>
    </lineage>
</organism>
<dbReference type="OrthoDB" id="5293813at2759"/>
<keyword evidence="1" id="KW-0812">Transmembrane</keyword>
<sequence>MADGLLVFSITCFAIGLMFSALITYRDIRALGGRQHYASVRWQITLVTFDLVQDAFLLCCLGLTIFMMKSHRLNWAEPIVLSAVQSISATNPFPRTDQGDSGTSPRHTSQYPLPSHLSRDGITNFKLIAFNELFEVAFFFELVQNITNNVVGYDLGEGREEILEDLTVILAVEELHALGANAILQANGVDPIEPCRYNFPVSDYKSAIALAATFTDVVLGALQDVNDIFAQNAENGPDIGPMTKEIRFSFSLQEVDVDLDALSLVLINAQNKPIVKKLENIEVDHDHEVVTFAAECAFNESLFYGLTITAVTHSVASFDDAGAVAKEAIFGPGLIEVN</sequence>
<accession>A0A9P6G468</accession>
<feature type="transmembrane region" description="Helical" evidence="1">
    <location>
        <begin position="6"/>
        <end position="25"/>
    </location>
</feature>
<gene>
    <name evidence="2" type="ORF">PMIN01_13437</name>
</gene>
<comment type="caution">
    <text evidence="2">The sequence shown here is derived from an EMBL/GenBank/DDBJ whole genome shotgun (WGS) entry which is preliminary data.</text>
</comment>
<name>A0A9P6G468_9PLEO</name>
<dbReference type="EMBL" id="WJXW01000019">
    <property type="protein sequence ID" value="KAF9728609.1"/>
    <property type="molecule type" value="Genomic_DNA"/>
</dbReference>
<reference evidence="2" key="1">
    <citation type="journal article" date="2020" name="Mol. Plant Microbe Interact.">
        <title>Genome Sequence of the Biocontrol Agent Coniothyrium minitans strain Conio (IMI 134523).</title>
        <authorList>
            <person name="Patel D."/>
            <person name="Shittu T.A."/>
            <person name="Baroncelli R."/>
            <person name="Muthumeenakshi S."/>
            <person name="Osborne T.H."/>
            <person name="Janganan T.K."/>
            <person name="Sreenivasaprasad S."/>
        </authorList>
    </citation>
    <scope>NUCLEOTIDE SEQUENCE</scope>
    <source>
        <strain evidence="2">Conio</strain>
    </source>
</reference>
<keyword evidence="1" id="KW-1133">Transmembrane helix</keyword>
<evidence type="ECO:0000313" key="2">
    <source>
        <dbReference type="EMBL" id="KAF9728609.1"/>
    </source>
</evidence>
<evidence type="ECO:0000256" key="1">
    <source>
        <dbReference type="SAM" id="Phobius"/>
    </source>
</evidence>
<protein>
    <submittedName>
        <fullName evidence="2">Late sexual development protein</fullName>
    </submittedName>
</protein>
<proteinExistence type="predicted"/>
<keyword evidence="3" id="KW-1185">Reference proteome</keyword>
<dbReference type="AlphaFoldDB" id="A0A9P6G468"/>
<evidence type="ECO:0000313" key="3">
    <source>
        <dbReference type="Proteomes" id="UP000756921"/>
    </source>
</evidence>